<feature type="transmembrane region" description="Helical" evidence="6">
    <location>
        <begin position="142"/>
        <end position="160"/>
    </location>
</feature>
<feature type="transmembrane region" description="Helical" evidence="6">
    <location>
        <begin position="166"/>
        <end position="182"/>
    </location>
</feature>
<proteinExistence type="predicted"/>
<evidence type="ECO:0000259" key="7">
    <source>
        <dbReference type="PROSITE" id="PS50850"/>
    </source>
</evidence>
<dbReference type="PROSITE" id="PS50850">
    <property type="entry name" value="MFS"/>
    <property type="match status" value="1"/>
</dbReference>
<evidence type="ECO:0000256" key="3">
    <source>
        <dbReference type="ARBA" id="ARBA00022692"/>
    </source>
</evidence>
<gene>
    <name evidence="8" type="ORF">H8B17_17365</name>
</gene>
<dbReference type="InterPro" id="IPR020846">
    <property type="entry name" value="MFS_dom"/>
</dbReference>
<dbReference type="Pfam" id="PF07690">
    <property type="entry name" value="MFS_1"/>
    <property type="match status" value="1"/>
</dbReference>
<dbReference type="SUPFAM" id="SSF103473">
    <property type="entry name" value="MFS general substrate transporter"/>
    <property type="match status" value="1"/>
</dbReference>
<dbReference type="PANTHER" id="PTHR43702">
    <property type="entry name" value="L-FUCOSE-PROTON SYMPORTER"/>
    <property type="match status" value="1"/>
</dbReference>
<reference evidence="8 9" key="1">
    <citation type="submission" date="2020-08" db="EMBL/GenBank/DDBJ databases">
        <title>Sphingobacterium sp. DN00404 isolated from aquaculture water.</title>
        <authorList>
            <person name="Zhang M."/>
        </authorList>
    </citation>
    <scope>NUCLEOTIDE SEQUENCE [LARGE SCALE GENOMIC DNA]</scope>
    <source>
        <strain evidence="8 9">KCTC 32294</strain>
    </source>
</reference>
<dbReference type="InterPro" id="IPR036259">
    <property type="entry name" value="MFS_trans_sf"/>
</dbReference>
<dbReference type="Proteomes" id="UP000606494">
    <property type="component" value="Unassembled WGS sequence"/>
</dbReference>
<feature type="transmembrane region" description="Helical" evidence="6">
    <location>
        <begin position="12"/>
        <end position="34"/>
    </location>
</feature>
<dbReference type="EMBL" id="JACNYK010000006">
    <property type="protein sequence ID" value="MBD1427351.1"/>
    <property type="molecule type" value="Genomic_DNA"/>
</dbReference>
<feature type="transmembrane region" description="Helical" evidence="6">
    <location>
        <begin position="298"/>
        <end position="322"/>
    </location>
</feature>
<evidence type="ECO:0000313" key="8">
    <source>
        <dbReference type="EMBL" id="MBD1427351.1"/>
    </source>
</evidence>
<evidence type="ECO:0000256" key="1">
    <source>
        <dbReference type="ARBA" id="ARBA00004429"/>
    </source>
</evidence>
<feature type="transmembrane region" description="Helical" evidence="6">
    <location>
        <begin position="40"/>
        <end position="63"/>
    </location>
</feature>
<evidence type="ECO:0000313" key="9">
    <source>
        <dbReference type="Proteomes" id="UP000606494"/>
    </source>
</evidence>
<evidence type="ECO:0000256" key="4">
    <source>
        <dbReference type="ARBA" id="ARBA00022989"/>
    </source>
</evidence>
<keyword evidence="2" id="KW-1003">Cell membrane</keyword>
<accession>A0ABR7Y7Q6</accession>
<feature type="transmembrane region" description="Helical" evidence="6">
    <location>
        <begin position="359"/>
        <end position="381"/>
    </location>
</feature>
<keyword evidence="4 6" id="KW-1133">Transmembrane helix</keyword>
<evidence type="ECO:0000256" key="5">
    <source>
        <dbReference type="ARBA" id="ARBA00023136"/>
    </source>
</evidence>
<evidence type="ECO:0000256" key="6">
    <source>
        <dbReference type="SAM" id="Phobius"/>
    </source>
</evidence>
<feature type="transmembrane region" description="Helical" evidence="6">
    <location>
        <begin position="249"/>
        <end position="268"/>
    </location>
</feature>
<protein>
    <submittedName>
        <fullName evidence="8">MFS transporter</fullName>
    </submittedName>
</protein>
<evidence type="ECO:0000256" key="2">
    <source>
        <dbReference type="ARBA" id="ARBA00022475"/>
    </source>
</evidence>
<keyword evidence="3 6" id="KW-0812">Transmembrane</keyword>
<keyword evidence="9" id="KW-1185">Reference proteome</keyword>
<keyword evidence="5 6" id="KW-0472">Membrane</keyword>
<feature type="domain" description="Major facilitator superfamily (MFS) profile" evidence="7">
    <location>
        <begin position="6"/>
        <end position="385"/>
    </location>
</feature>
<organism evidence="8 9">
    <name type="scientific">Sphingobacterium arenae</name>
    <dbReference type="NCBI Taxonomy" id="1280598"/>
    <lineage>
        <taxon>Bacteria</taxon>
        <taxon>Pseudomonadati</taxon>
        <taxon>Bacteroidota</taxon>
        <taxon>Sphingobacteriia</taxon>
        <taxon>Sphingobacteriales</taxon>
        <taxon>Sphingobacteriaceae</taxon>
        <taxon>Sphingobacterium</taxon>
    </lineage>
</organism>
<feature type="transmembrane region" description="Helical" evidence="6">
    <location>
        <begin position="100"/>
        <end position="121"/>
    </location>
</feature>
<name>A0ABR7Y7Q6_9SPHI</name>
<dbReference type="RefSeq" id="WP_190310505.1">
    <property type="nucleotide sequence ID" value="NZ_JACNYK010000006.1"/>
</dbReference>
<comment type="caution">
    <text evidence="8">The sequence shown here is derived from an EMBL/GenBank/DDBJ whole genome shotgun (WGS) entry which is preliminary data.</text>
</comment>
<sequence>MSTKTNRINVFIPILLSFFVMGMVDIVGVSTNFVRVDFNLGTFAASALPMMVFLWFAVFSIPAGLLMNRYGQKNTVVLSIGISIVALTIPTIYYTFPSMLFAFVLLGIGNTILQVAINPLASNIVSDDKLAGMLTFGQFTKAIASFLGPILASFAASYYGDWKLALLMYAFVSAGTGIYLYFTPVEEKIRHRETSGFGDIIGLLNDRNTLLLFFGILVVVGIDVSMNTFTPQLLIEKLGMETDKAGLSSSLYFGSRIAGSFLGSFLLLRIAPARFLKINMLVAVLGVLLILLNQTNWIIYLGIILMGFCCANVFSILFTFALQRKQDKQNEISSLMIMGVAGGAIIPPIIGFVTQKTDITFGFSLLLILVLYLLAISFKFAPKNIQ</sequence>
<dbReference type="InterPro" id="IPR011701">
    <property type="entry name" value="MFS"/>
</dbReference>
<dbReference type="InterPro" id="IPR050375">
    <property type="entry name" value="MFS_TsgA-like"/>
</dbReference>
<feature type="transmembrane region" description="Helical" evidence="6">
    <location>
        <begin position="75"/>
        <end position="94"/>
    </location>
</feature>
<dbReference type="PANTHER" id="PTHR43702:SF3">
    <property type="entry name" value="PROTEIN TSGA"/>
    <property type="match status" value="1"/>
</dbReference>
<feature type="transmembrane region" description="Helical" evidence="6">
    <location>
        <begin position="275"/>
        <end position="292"/>
    </location>
</feature>
<feature type="transmembrane region" description="Helical" evidence="6">
    <location>
        <begin position="210"/>
        <end position="229"/>
    </location>
</feature>
<feature type="transmembrane region" description="Helical" evidence="6">
    <location>
        <begin position="334"/>
        <end position="353"/>
    </location>
</feature>
<dbReference type="Gene3D" id="1.20.1250.20">
    <property type="entry name" value="MFS general substrate transporter like domains"/>
    <property type="match status" value="2"/>
</dbReference>
<comment type="subcellular location">
    <subcellularLocation>
        <location evidence="1">Cell inner membrane</location>
        <topology evidence="1">Multi-pass membrane protein</topology>
    </subcellularLocation>
</comment>